<feature type="transmembrane region" description="Helical" evidence="5">
    <location>
        <begin position="184"/>
        <end position="203"/>
    </location>
</feature>
<keyword evidence="6" id="KW-0732">Signal</keyword>
<keyword evidence="2 5" id="KW-0812">Transmembrane</keyword>
<keyword evidence="3 5" id="KW-1133">Transmembrane helix</keyword>
<accession>A0ABQ0MAE1</accession>
<name>A0ABQ0MAE1_MYCCL</name>
<feature type="chain" id="PRO_5046927325" description="RTA1-domain-containing protein" evidence="6">
    <location>
        <begin position="20"/>
        <end position="315"/>
    </location>
</feature>
<feature type="transmembrane region" description="Helical" evidence="5">
    <location>
        <begin position="271"/>
        <end position="292"/>
    </location>
</feature>
<dbReference type="EMBL" id="DF849942">
    <property type="protein sequence ID" value="GAT60313.1"/>
    <property type="molecule type" value="Genomic_DNA"/>
</dbReference>
<evidence type="ECO:0000256" key="2">
    <source>
        <dbReference type="ARBA" id="ARBA00022692"/>
    </source>
</evidence>
<evidence type="ECO:0000313" key="7">
    <source>
        <dbReference type="EMBL" id="GAT60313.1"/>
    </source>
</evidence>
<dbReference type="Proteomes" id="UP000815677">
    <property type="component" value="Unassembled WGS sequence"/>
</dbReference>
<evidence type="ECO:0000256" key="4">
    <source>
        <dbReference type="ARBA" id="ARBA00023136"/>
    </source>
</evidence>
<evidence type="ECO:0008006" key="9">
    <source>
        <dbReference type="Google" id="ProtNLM"/>
    </source>
</evidence>
<evidence type="ECO:0000256" key="5">
    <source>
        <dbReference type="SAM" id="Phobius"/>
    </source>
</evidence>
<protein>
    <recommendedName>
        <fullName evidence="9">RTA1-domain-containing protein</fullName>
    </recommendedName>
</protein>
<reference evidence="7" key="1">
    <citation type="submission" date="2014-09" db="EMBL/GenBank/DDBJ databases">
        <title>Genome sequence of the luminous mushroom Mycena chlorophos for searching fungal bioluminescence genes.</title>
        <authorList>
            <person name="Tanaka Y."/>
            <person name="Kasuga D."/>
            <person name="Oba Y."/>
            <person name="Hase S."/>
            <person name="Sato K."/>
            <person name="Oba Y."/>
            <person name="Sakakibara Y."/>
        </authorList>
    </citation>
    <scope>NUCLEOTIDE SEQUENCE</scope>
</reference>
<dbReference type="Pfam" id="PF04479">
    <property type="entry name" value="RTA1"/>
    <property type="match status" value="1"/>
</dbReference>
<feature type="signal peptide" evidence="6">
    <location>
        <begin position="1"/>
        <end position="19"/>
    </location>
</feature>
<feature type="transmembrane region" description="Helical" evidence="5">
    <location>
        <begin position="67"/>
        <end position="88"/>
    </location>
</feature>
<feature type="transmembrane region" description="Helical" evidence="5">
    <location>
        <begin position="234"/>
        <end position="251"/>
    </location>
</feature>
<evidence type="ECO:0000256" key="3">
    <source>
        <dbReference type="ARBA" id="ARBA00022989"/>
    </source>
</evidence>
<keyword evidence="8" id="KW-1185">Reference proteome</keyword>
<gene>
    <name evidence="7" type="ORF">MCHLO_16460</name>
</gene>
<evidence type="ECO:0000256" key="6">
    <source>
        <dbReference type="SAM" id="SignalP"/>
    </source>
</evidence>
<feature type="transmembrane region" description="Helical" evidence="5">
    <location>
        <begin position="103"/>
        <end position="125"/>
    </location>
</feature>
<comment type="subcellular location">
    <subcellularLocation>
        <location evidence="1">Membrane</location>
        <topology evidence="1">Multi-pass membrane protein</topology>
    </subcellularLocation>
</comment>
<sequence length="315" mass="35744">MSTSLRLLVLVGLCTFAAARETAADGENIIGGYIPRKSLSILALSLYGISAIAMWIQFFIVKPRRKFILWLTFGMTAMATGFVLRIIFANDPTNEGKYIGMDLFILLSPCLFLATNYMILSHLVRIFPQEVVERSLLVRQSRIVKIFVWSDVTTFLLQSSGGGLTAMKNVNLANIGNKIAETGIILQAISYLLFTVVFLTFGFRIQKHAPKLWDVQSREPFRVFSTQPVEDWRILFYTTCVTCIGILIRSVFRIVEFVGGYNGRVFTHESYFYICDALPLWIAMSLYCFFLWPIRAFNRPPFTETGSVLELKQSA</sequence>
<evidence type="ECO:0000256" key="1">
    <source>
        <dbReference type="ARBA" id="ARBA00004141"/>
    </source>
</evidence>
<keyword evidence="4 5" id="KW-0472">Membrane</keyword>
<dbReference type="PANTHER" id="PTHR31465:SF1">
    <property type="entry name" value="PROTEIN RTA1-RELATED"/>
    <property type="match status" value="1"/>
</dbReference>
<proteinExistence type="predicted"/>
<dbReference type="InterPro" id="IPR007568">
    <property type="entry name" value="RTA1"/>
</dbReference>
<organism evidence="7 8">
    <name type="scientific">Mycena chlorophos</name>
    <name type="common">Agaric fungus</name>
    <name type="synonym">Agaricus chlorophos</name>
    <dbReference type="NCBI Taxonomy" id="658473"/>
    <lineage>
        <taxon>Eukaryota</taxon>
        <taxon>Fungi</taxon>
        <taxon>Dikarya</taxon>
        <taxon>Basidiomycota</taxon>
        <taxon>Agaricomycotina</taxon>
        <taxon>Agaricomycetes</taxon>
        <taxon>Agaricomycetidae</taxon>
        <taxon>Agaricales</taxon>
        <taxon>Marasmiineae</taxon>
        <taxon>Mycenaceae</taxon>
        <taxon>Mycena</taxon>
    </lineage>
</organism>
<dbReference type="PANTHER" id="PTHR31465">
    <property type="entry name" value="PROTEIN RTA1-RELATED"/>
    <property type="match status" value="1"/>
</dbReference>
<feature type="transmembrane region" description="Helical" evidence="5">
    <location>
        <begin position="39"/>
        <end position="60"/>
    </location>
</feature>
<evidence type="ECO:0000313" key="8">
    <source>
        <dbReference type="Proteomes" id="UP000815677"/>
    </source>
</evidence>